<feature type="domain" description="DUF7258" evidence="2">
    <location>
        <begin position="1"/>
        <end position="76"/>
    </location>
</feature>
<evidence type="ECO:0000259" key="2">
    <source>
        <dbReference type="Pfam" id="PF23919"/>
    </source>
</evidence>
<feature type="domain" description="DUF6956" evidence="1">
    <location>
        <begin position="80"/>
        <end position="158"/>
    </location>
</feature>
<dbReference type="EMBL" id="QRYC01000018">
    <property type="protein sequence ID" value="RGU55413.1"/>
    <property type="molecule type" value="Genomic_DNA"/>
</dbReference>
<dbReference type="AlphaFoldDB" id="A0A412TNP1"/>
<reference evidence="3 4" key="1">
    <citation type="submission" date="2018-08" db="EMBL/GenBank/DDBJ databases">
        <title>A genome reference for cultivated species of the human gut microbiota.</title>
        <authorList>
            <person name="Zou Y."/>
            <person name="Xue W."/>
            <person name="Luo G."/>
        </authorList>
    </citation>
    <scope>NUCLEOTIDE SEQUENCE [LARGE SCALE GENOMIC DNA]</scope>
    <source>
        <strain evidence="3 4">AF16-14</strain>
    </source>
</reference>
<comment type="caution">
    <text evidence="3">The sequence shown here is derived from an EMBL/GenBank/DDBJ whole genome shotgun (WGS) entry which is preliminary data.</text>
</comment>
<dbReference type="Pfam" id="PF22273">
    <property type="entry name" value="DUF6956"/>
    <property type="match status" value="1"/>
</dbReference>
<protein>
    <recommendedName>
        <fullName evidence="5">DUF2199 domain-containing protein</fullName>
    </recommendedName>
</protein>
<dbReference type="RefSeq" id="WP_118160542.1">
    <property type="nucleotide sequence ID" value="NZ_QRYC01000018.1"/>
</dbReference>
<proteinExistence type="predicted"/>
<sequence length="160" mass="18664">MKTTEVSKDLIGRRCECIFTGMMVTGVIEDTEENEYSVNVKVRFDHPHQWGDDFYTEDWAWGRKMDEFGTLHHLRLLEDKPDFQTMIVVFGEPISQIDRSVFKDADTWGVCSLQGWVNSYESVRFVAINDHTAVITGEYNFEQVKVWLEKYVPVKSLKIS</sequence>
<dbReference type="Pfam" id="PF23919">
    <property type="entry name" value="DUF7258"/>
    <property type="match status" value="1"/>
</dbReference>
<dbReference type="InterPro" id="IPR054231">
    <property type="entry name" value="DUF6956"/>
</dbReference>
<dbReference type="InterPro" id="IPR055682">
    <property type="entry name" value="DUF7258"/>
</dbReference>
<gene>
    <name evidence="3" type="ORF">DWW57_12785</name>
</gene>
<dbReference type="Proteomes" id="UP000284243">
    <property type="component" value="Unassembled WGS sequence"/>
</dbReference>
<evidence type="ECO:0008006" key="5">
    <source>
        <dbReference type="Google" id="ProtNLM"/>
    </source>
</evidence>
<accession>A0A412TNP1</accession>
<organism evidence="3 4">
    <name type="scientific">Odoribacter splanchnicus</name>
    <dbReference type="NCBI Taxonomy" id="28118"/>
    <lineage>
        <taxon>Bacteria</taxon>
        <taxon>Pseudomonadati</taxon>
        <taxon>Bacteroidota</taxon>
        <taxon>Bacteroidia</taxon>
        <taxon>Bacteroidales</taxon>
        <taxon>Odoribacteraceae</taxon>
        <taxon>Odoribacter</taxon>
    </lineage>
</organism>
<evidence type="ECO:0000259" key="1">
    <source>
        <dbReference type="Pfam" id="PF22273"/>
    </source>
</evidence>
<evidence type="ECO:0000313" key="3">
    <source>
        <dbReference type="EMBL" id="RGU55413.1"/>
    </source>
</evidence>
<name>A0A412TNP1_9BACT</name>
<evidence type="ECO:0000313" key="4">
    <source>
        <dbReference type="Proteomes" id="UP000284243"/>
    </source>
</evidence>